<feature type="domain" description="Major facilitator superfamily (MFS) profile" evidence="11">
    <location>
        <begin position="10"/>
        <end position="399"/>
    </location>
</feature>
<feature type="transmembrane region" description="Helical" evidence="10">
    <location>
        <begin position="12"/>
        <end position="32"/>
    </location>
</feature>
<comment type="function">
    <text evidence="1">Resistance to tetracycline by an active tetracycline efflux. This is an energy-dependent process that decreases the accumulation of the antibiotic in whole cells. This protein functions as a metal-tetracycline/H(+) antiporter.</text>
</comment>
<proteinExistence type="inferred from homology"/>
<evidence type="ECO:0000256" key="2">
    <source>
        <dbReference type="ARBA" id="ARBA00004651"/>
    </source>
</evidence>
<dbReference type="InterPro" id="IPR020846">
    <property type="entry name" value="MFS_dom"/>
</dbReference>
<evidence type="ECO:0000313" key="13">
    <source>
        <dbReference type="Proteomes" id="UP000051870"/>
    </source>
</evidence>
<dbReference type="InterPro" id="IPR050189">
    <property type="entry name" value="MFS_Efflux_Transporters"/>
</dbReference>
<dbReference type="NCBIfam" id="TIGR00710">
    <property type="entry name" value="efflux_Bcr_CflA"/>
    <property type="match status" value="1"/>
</dbReference>
<dbReference type="Pfam" id="PF07690">
    <property type="entry name" value="MFS_1"/>
    <property type="match status" value="1"/>
</dbReference>
<dbReference type="EMBL" id="CYTW01000001">
    <property type="protein sequence ID" value="CUJ91242.1"/>
    <property type="molecule type" value="Genomic_DNA"/>
</dbReference>
<protein>
    <recommendedName>
        <fullName evidence="10">Bcr/CflA family efflux transporter</fullName>
    </recommendedName>
</protein>
<comment type="caution">
    <text evidence="10">Lacks conserved residue(s) required for the propagation of feature annotation.</text>
</comment>
<dbReference type="Gene3D" id="1.20.1720.10">
    <property type="entry name" value="Multidrug resistance protein D"/>
    <property type="match status" value="1"/>
</dbReference>
<dbReference type="PROSITE" id="PS00216">
    <property type="entry name" value="SUGAR_TRANSPORT_1"/>
    <property type="match status" value="1"/>
</dbReference>
<evidence type="ECO:0000259" key="11">
    <source>
        <dbReference type="PROSITE" id="PS50850"/>
    </source>
</evidence>
<dbReference type="GO" id="GO:0042910">
    <property type="term" value="F:xenobiotic transmembrane transporter activity"/>
    <property type="evidence" value="ECO:0007669"/>
    <property type="project" value="InterPro"/>
</dbReference>
<evidence type="ECO:0000256" key="4">
    <source>
        <dbReference type="ARBA" id="ARBA00007520"/>
    </source>
</evidence>
<dbReference type="InterPro" id="IPR005829">
    <property type="entry name" value="Sugar_transporter_CS"/>
</dbReference>
<dbReference type="InterPro" id="IPR036259">
    <property type="entry name" value="MFS_trans_sf"/>
</dbReference>
<keyword evidence="9 10" id="KW-0472">Membrane</keyword>
<comment type="similarity">
    <text evidence="3 10">Belongs to the major facilitator superfamily. Bcr/CmlA family.</text>
</comment>
<evidence type="ECO:0000256" key="3">
    <source>
        <dbReference type="ARBA" id="ARBA00006236"/>
    </source>
</evidence>
<feature type="transmembrane region" description="Helical" evidence="10">
    <location>
        <begin position="44"/>
        <end position="64"/>
    </location>
</feature>
<keyword evidence="10" id="KW-0997">Cell inner membrane</keyword>
<keyword evidence="8 10" id="KW-1133">Transmembrane helix</keyword>
<dbReference type="PANTHER" id="PTHR43124">
    <property type="entry name" value="PURINE EFFLUX PUMP PBUE"/>
    <property type="match status" value="1"/>
</dbReference>
<dbReference type="SUPFAM" id="SSF103473">
    <property type="entry name" value="MFS general substrate transporter"/>
    <property type="match status" value="1"/>
</dbReference>
<evidence type="ECO:0000256" key="5">
    <source>
        <dbReference type="ARBA" id="ARBA00022448"/>
    </source>
</evidence>
<feature type="transmembrane region" description="Helical" evidence="10">
    <location>
        <begin position="161"/>
        <end position="180"/>
    </location>
</feature>
<dbReference type="AlphaFoldDB" id="A0A0P1I5J5"/>
<feature type="transmembrane region" description="Helical" evidence="10">
    <location>
        <begin position="340"/>
        <end position="361"/>
    </location>
</feature>
<reference evidence="13" key="1">
    <citation type="submission" date="2015-09" db="EMBL/GenBank/DDBJ databases">
        <authorList>
            <person name="Rodrigo-Torres Lidia"/>
            <person name="Arahal R.David."/>
        </authorList>
    </citation>
    <scope>NUCLEOTIDE SEQUENCE [LARGE SCALE GENOMIC DNA]</scope>
    <source>
        <strain evidence="13">CECT 7735</strain>
    </source>
</reference>
<keyword evidence="13" id="KW-1185">Reference proteome</keyword>
<dbReference type="GO" id="GO:0005886">
    <property type="term" value="C:plasma membrane"/>
    <property type="evidence" value="ECO:0007669"/>
    <property type="project" value="UniProtKB-SubCell"/>
</dbReference>
<dbReference type="InterPro" id="IPR011701">
    <property type="entry name" value="MFS"/>
</dbReference>
<organism evidence="12 13">
    <name type="scientific">Shimia thalassica</name>
    <dbReference type="NCBI Taxonomy" id="1715693"/>
    <lineage>
        <taxon>Bacteria</taxon>
        <taxon>Pseudomonadati</taxon>
        <taxon>Pseudomonadota</taxon>
        <taxon>Alphaproteobacteria</taxon>
        <taxon>Rhodobacterales</taxon>
        <taxon>Roseobacteraceae</taxon>
    </lineage>
</organism>
<feature type="transmembrane region" description="Helical" evidence="10">
    <location>
        <begin position="367"/>
        <end position="388"/>
    </location>
</feature>
<dbReference type="GO" id="GO:1990961">
    <property type="term" value="P:xenobiotic detoxification by transmembrane export across the plasma membrane"/>
    <property type="evidence" value="ECO:0007669"/>
    <property type="project" value="InterPro"/>
</dbReference>
<dbReference type="PANTHER" id="PTHR43124:SF3">
    <property type="entry name" value="CHLORAMPHENICOL EFFLUX PUMP RV0191"/>
    <property type="match status" value="1"/>
</dbReference>
<evidence type="ECO:0000256" key="9">
    <source>
        <dbReference type="ARBA" id="ARBA00023136"/>
    </source>
</evidence>
<sequence length="399" mass="41494">MLKAAQTPPRLSTLIVLTAVSILTLNMFLPSLNHMAVEFGVDYALVNLSVAGYLAVTAVLQLIMGPLSDRFGRRPVLLIGFAIFILASVGCFLATDIWVFLGFRLLQAAVIAGAALSRAVVRDMVPAQEAAAMLGHIGMVMALAPMLGPSFGGLLDQMFGWRASFAVFAGLGIAMFALVWTDLGETNKNPSATFTAQFRSYPELVRSRRFWGYALCLAFSVGAFYSFLGGAALVSAIEFDLTTAQVGIGMGSITGGFAFGNFLSGRLARKYSLAMMMIFGRLVACGGLAAGLVLVLSDVISVWSYFGSVVFVGIGNGLTLPAASAGAMSVRPELAGSASGLSGALMVAGGAVLTSVTGTILTPDNGAWLLLAIMFGSAGAGLITAVYVHRIDLREGPTA</sequence>
<evidence type="ECO:0000256" key="7">
    <source>
        <dbReference type="ARBA" id="ARBA00022692"/>
    </source>
</evidence>
<feature type="transmembrane region" description="Helical" evidence="10">
    <location>
        <begin position="302"/>
        <end position="328"/>
    </location>
</feature>
<dbReference type="InterPro" id="IPR004812">
    <property type="entry name" value="Efflux_drug-R_Bcr/CmlA"/>
</dbReference>
<keyword evidence="5 10" id="KW-0813">Transport</keyword>
<feature type="transmembrane region" description="Helical" evidence="10">
    <location>
        <begin position="210"/>
        <end position="237"/>
    </location>
</feature>
<dbReference type="STRING" id="1715693.PH7735_01344"/>
<comment type="subcellular location">
    <subcellularLocation>
        <location evidence="10">Cell inner membrane</location>
        <topology evidence="10">Multi-pass membrane protein</topology>
    </subcellularLocation>
    <subcellularLocation>
        <location evidence="2">Cell membrane</location>
        <topology evidence="2">Multi-pass membrane protein</topology>
    </subcellularLocation>
</comment>
<keyword evidence="7 10" id="KW-0812">Transmembrane</keyword>
<dbReference type="InterPro" id="IPR001958">
    <property type="entry name" value="Tet-R_TetA/multi-R_MdtG-like"/>
</dbReference>
<evidence type="ECO:0000256" key="10">
    <source>
        <dbReference type="RuleBase" id="RU365088"/>
    </source>
</evidence>
<dbReference type="Proteomes" id="UP000051870">
    <property type="component" value="Unassembled WGS sequence"/>
</dbReference>
<evidence type="ECO:0000256" key="1">
    <source>
        <dbReference type="ARBA" id="ARBA00003279"/>
    </source>
</evidence>
<evidence type="ECO:0000256" key="6">
    <source>
        <dbReference type="ARBA" id="ARBA00022475"/>
    </source>
</evidence>
<feature type="transmembrane region" description="Helical" evidence="10">
    <location>
        <begin position="76"/>
        <end position="95"/>
    </location>
</feature>
<accession>A0A0P1I5J5</accession>
<dbReference type="CDD" id="cd17320">
    <property type="entry name" value="MFS_MdfA_MDR_like"/>
    <property type="match status" value="1"/>
</dbReference>
<keyword evidence="6" id="KW-1003">Cell membrane</keyword>
<evidence type="ECO:0000313" key="12">
    <source>
        <dbReference type="EMBL" id="CUJ91242.1"/>
    </source>
</evidence>
<dbReference type="PRINTS" id="PR01035">
    <property type="entry name" value="TCRTETA"/>
</dbReference>
<feature type="transmembrane region" description="Helical" evidence="10">
    <location>
        <begin position="133"/>
        <end position="155"/>
    </location>
</feature>
<feature type="transmembrane region" description="Helical" evidence="10">
    <location>
        <begin position="275"/>
        <end position="296"/>
    </location>
</feature>
<gene>
    <name evidence="12" type="primary">emrD</name>
    <name evidence="12" type="ORF">PH7735_01344</name>
</gene>
<evidence type="ECO:0000256" key="8">
    <source>
        <dbReference type="ARBA" id="ARBA00022989"/>
    </source>
</evidence>
<dbReference type="PROSITE" id="PS50850">
    <property type="entry name" value="MFS"/>
    <property type="match status" value="1"/>
</dbReference>
<comment type="similarity">
    <text evidence="4">Belongs to the major facilitator superfamily. TCR/Tet family.</text>
</comment>
<name>A0A0P1I5J5_9RHOB</name>
<feature type="transmembrane region" description="Helical" evidence="10">
    <location>
        <begin position="243"/>
        <end position="263"/>
    </location>
</feature>